<protein>
    <recommendedName>
        <fullName evidence="5">Lytic transglycosylase domain-containing protein</fullName>
    </recommendedName>
</protein>
<proteinExistence type="predicted"/>
<feature type="signal peptide" evidence="2">
    <location>
        <begin position="1"/>
        <end position="26"/>
    </location>
</feature>
<dbReference type="InterPro" id="IPR006311">
    <property type="entry name" value="TAT_signal"/>
</dbReference>
<dbReference type="PROSITE" id="PS51318">
    <property type="entry name" value="TAT"/>
    <property type="match status" value="1"/>
</dbReference>
<evidence type="ECO:0000313" key="3">
    <source>
        <dbReference type="EMBL" id="GAA4192693.1"/>
    </source>
</evidence>
<dbReference type="EMBL" id="BAABBX010000016">
    <property type="protein sequence ID" value="GAA4192693.1"/>
    <property type="molecule type" value="Genomic_DNA"/>
</dbReference>
<feature type="coiled-coil region" evidence="1">
    <location>
        <begin position="76"/>
        <end position="117"/>
    </location>
</feature>
<keyword evidence="1" id="KW-0175">Coiled coil</keyword>
<evidence type="ECO:0008006" key="5">
    <source>
        <dbReference type="Google" id="ProtNLM"/>
    </source>
</evidence>
<feature type="coiled-coil region" evidence="1">
    <location>
        <begin position="176"/>
        <end position="210"/>
    </location>
</feature>
<evidence type="ECO:0000256" key="1">
    <source>
        <dbReference type="SAM" id="Coils"/>
    </source>
</evidence>
<reference evidence="4" key="1">
    <citation type="journal article" date="2019" name="Int. J. Syst. Evol. Microbiol.">
        <title>The Global Catalogue of Microorganisms (GCM) 10K type strain sequencing project: providing services to taxonomists for standard genome sequencing and annotation.</title>
        <authorList>
            <consortium name="The Broad Institute Genomics Platform"/>
            <consortium name="The Broad Institute Genome Sequencing Center for Infectious Disease"/>
            <person name="Wu L."/>
            <person name="Ma J."/>
        </authorList>
    </citation>
    <scope>NUCLEOTIDE SEQUENCE [LARGE SCALE GENOMIC DNA]</scope>
    <source>
        <strain evidence="4">JCM 17593</strain>
    </source>
</reference>
<organism evidence="3 4">
    <name type="scientific">Gryllotalpicola kribbensis</name>
    <dbReference type="NCBI Taxonomy" id="993084"/>
    <lineage>
        <taxon>Bacteria</taxon>
        <taxon>Bacillati</taxon>
        <taxon>Actinomycetota</taxon>
        <taxon>Actinomycetes</taxon>
        <taxon>Micrococcales</taxon>
        <taxon>Microbacteriaceae</taxon>
        <taxon>Gryllotalpicola</taxon>
    </lineage>
</organism>
<keyword evidence="4" id="KW-1185">Reference proteome</keyword>
<evidence type="ECO:0000313" key="4">
    <source>
        <dbReference type="Proteomes" id="UP001500213"/>
    </source>
</evidence>
<dbReference type="InterPro" id="IPR023346">
    <property type="entry name" value="Lysozyme-like_dom_sf"/>
</dbReference>
<evidence type="ECO:0000256" key="2">
    <source>
        <dbReference type="SAM" id="SignalP"/>
    </source>
</evidence>
<accession>A0ABP8AXQ9</accession>
<sequence length="382" mass="40236">MRRTRLTLLATAIAIAATLVAGISGAAPAAAAEHWPTEAEVQAAKKSAAASQAEYNKLQGLVRKQQSAAIAAAATALEKQNLYAKAEQAYQQASKKADSLQAQADAAKQASQSADRRFGSIASQLYLAGGNSGLTTQLLLNDGEASQLLDRLSAMSRLTGLASGLRDKASQQANVAGALSAQAASAQNARKKAQDEAQAALASAQAAQKSADAALAISQKQSKTAYAQMASLKSQSASLEAKYQQHQAYLAALAAQRAAEAARGGNSSYLWQVSQSITPDPAAAQAYARSQLGAHGWGSDQWGCLYDLWTHESGWRVNAYNPSSAAYGIPQAWPGQKMATYGSDWMTSYVTQINWGLAYIKSSYGSPCAAWSFEMSHTPNWY</sequence>
<gene>
    <name evidence="3" type="ORF">GCM10022288_25350</name>
</gene>
<dbReference type="Proteomes" id="UP001500213">
    <property type="component" value="Unassembled WGS sequence"/>
</dbReference>
<keyword evidence="2" id="KW-0732">Signal</keyword>
<comment type="caution">
    <text evidence="3">The sequence shown here is derived from an EMBL/GenBank/DDBJ whole genome shotgun (WGS) entry which is preliminary data.</text>
</comment>
<dbReference type="RefSeq" id="WP_344777468.1">
    <property type="nucleotide sequence ID" value="NZ_BAABBX010000016.1"/>
</dbReference>
<name>A0ABP8AXQ9_9MICO</name>
<feature type="chain" id="PRO_5045667120" description="Lytic transglycosylase domain-containing protein" evidence="2">
    <location>
        <begin position="27"/>
        <end position="382"/>
    </location>
</feature>
<dbReference type="SUPFAM" id="SSF53955">
    <property type="entry name" value="Lysozyme-like"/>
    <property type="match status" value="1"/>
</dbReference>